<protein>
    <submittedName>
        <fullName evidence="1">Uncharacterized protein</fullName>
    </submittedName>
</protein>
<dbReference type="EMBL" id="KV425592">
    <property type="protein sequence ID" value="KZT22782.1"/>
    <property type="molecule type" value="Genomic_DNA"/>
</dbReference>
<name>A0A165QRM1_9AGAM</name>
<dbReference type="Proteomes" id="UP000076761">
    <property type="component" value="Unassembled WGS sequence"/>
</dbReference>
<organism evidence="1 2">
    <name type="scientific">Neolentinus lepideus HHB14362 ss-1</name>
    <dbReference type="NCBI Taxonomy" id="1314782"/>
    <lineage>
        <taxon>Eukaryota</taxon>
        <taxon>Fungi</taxon>
        <taxon>Dikarya</taxon>
        <taxon>Basidiomycota</taxon>
        <taxon>Agaricomycotina</taxon>
        <taxon>Agaricomycetes</taxon>
        <taxon>Gloeophyllales</taxon>
        <taxon>Gloeophyllaceae</taxon>
        <taxon>Neolentinus</taxon>
    </lineage>
</organism>
<reference evidence="1 2" key="1">
    <citation type="journal article" date="2016" name="Mol. Biol. Evol.">
        <title>Comparative Genomics of Early-Diverging Mushroom-Forming Fungi Provides Insights into the Origins of Lignocellulose Decay Capabilities.</title>
        <authorList>
            <person name="Nagy L.G."/>
            <person name="Riley R."/>
            <person name="Tritt A."/>
            <person name="Adam C."/>
            <person name="Daum C."/>
            <person name="Floudas D."/>
            <person name="Sun H."/>
            <person name="Yadav J.S."/>
            <person name="Pangilinan J."/>
            <person name="Larsson K.H."/>
            <person name="Matsuura K."/>
            <person name="Barry K."/>
            <person name="Labutti K."/>
            <person name="Kuo R."/>
            <person name="Ohm R.A."/>
            <person name="Bhattacharya S.S."/>
            <person name="Shirouzu T."/>
            <person name="Yoshinaga Y."/>
            <person name="Martin F.M."/>
            <person name="Grigoriev I.V."/>
            <person name="Hibbett D.S."/>
        </authorList>
    </citation>
    <scope>NUCLEOTIDE SEQUENCE [LARGE SCALE GENOMIC DNA]</scope>
    <source>
        <strain evidence="1 2">HHB14362 ss-1</strain>
    </source>
</reference>
<keyword evidence="2" id="KW-1185">Reference proteome</keyword>
<accession>A0A165QRM1</accession>
<evidence type="ECO:0000313" key="1">
    <source>
        <dbReference type="EMBL" id="KZT22782.1"/>
    </source>
</evidence>
<dbReference type="InParanoid" id="A0A165QRM1"/>
<proteinExistence type="predicted"/>
<sequence length="212" mass="24028">MSLYAWTPYVTAEALRIVRNVMKSTGNPMSTKEIFKLAVAQKPQKPIDPPPPIIKVRKDGSIKQIPYPSHPEHPIRSVRYLKQVVLPAMEHSLEIEKFHTKAALSQTEIEGRLASLSKSANKAKQAAISGTLQSVWLWRFRSEPPPQQEKEELEKLYGEEVGVGRDLSHLSKRRRAARVKKVEKAVKFMRSVQLARKTGILREGSEQSTLRS</sequence>
<gene>
    <name evidence="1" type="ORF">NEOLEDRAFT_1180684</name>
</gene>
<evidence type="ECO:0000313" key="2">
    <source>
        <dbReference type="Proteomes" id="UP000076761"/>
    </source>
</evidence>
<dbReference type="OrthoDB" id="2587968at2759"/>
<dbReference type="AlphaFoldDB" id="A0A165QRM1"/>